<sequence length="30" mass="3277">MAMGKNPHVVGIETLKKNGINVDDLIKELV</sequence>
<organism evidence="1 2">
    <name type="scientific">Marine Group I thaumarchaeote</name>
    <dbReference type="NCBI Taxonomy" id="2511932"/>
    <lineage>
        <taxon>Archaea</taxon>
        <taxon>Nitrososphaerota</taxon>
        <taxon>Marine Group I</taxon>
    </lineage>
</organism>
<name>A0A7K4NGJ6_9ARCH</name>
<comment type="caution">
    <text evidence="1">The sequence shown here is derived from an EMBL/GenBank/DDBJ whole genome shotgun (WGS) entry which is preliminary data.</text>
</comment>
<evidence type="ECO:0000313" key="1">
    <source>
        <dbReference type="EMBL" id="NWJ99791.1"/>
    </source>
</evidence>
<dbReference type="EMBL" id="JACASU010000042">
    <property type="protein sequence ID" value="NWJ99791.1"/>
    <property type="molecule type" value="Genomic_DNA"/>
</dbReference>
<dbReference type="Proteomes" id="UP000586694">
    <property type="component" value="Unassembled WGS sequence"/>
</dbReference>
<proteinExistence type="predicted"/>
<evidence type="ECO:0000313" key="2">
    <source>
        <dbReference type="Proteomes" id="UP000586694"/>
    </source>
</evidence>
<dbReference type="AlphaFoldDB" id="A0A7K4NGJ6"/>
<reference evidence="1 2" key="1">
    <citation type="journal article" date="2019" name="Environ. Microbiol.">
        <title>Genomics insights into ecotype formation of ammonia-oxidizing archaea in the deep ocean.</title>
        <authorList>
            <person name="Wang Y."/>
            <person name="Huang J.M."/>
            <person name="Cui G.J."/>
            <person name="Nunoura T."/>
            <person name="Takaki Y."/>
            <person name="Li W.L."/>
            <person name="Li J."/>
            <person name="Gao Z.M."/>
            <person name="Takai K."/>
            <person name="Zhang A.Q."/>
            <person name="Stepanauskas R."/>
        </authorList>
    </citation>
    <scope>NUCLEOTIDE SEQUENCE [LARGE SCALE GENOMIC DNA]</scope>
    <source>
        <strain evidence="1 2">L19b</strain>
    </source>
</reference>
<gene>
    <name evidence="1" type="ORF">HX802_03935</name>
</gene>
<protein>
    <submittedName>
        <fullName evidence="1">DNA protection protein DPS</fullName>
    </submittedName>
</protein>
<accession>A0A7K4NGJ6</accession>
<feature type="non-terminal residue" evidence="1">
    <location>
        <position position="30"/>
    </location>
</feature>